<dbReference type="AlphaFoldDB" id="A0A6I4UVN4"/>
<evidence type="ECO:0000313" key="2">
    <source>
        <dbReference type="Proteomes" id="UP000469159"/>
    </source>
</evidence>
<protein>
    <recommendedName>
        <fullName evidence="3">Antitoxin Xre/MbcA/ParS-like toxin-binding domain-containing protein</fullName>
    </recommendedName>
</protein>
<keyword evidence="2" id="KW-1185">Reference proteome</keyword>
<dbReference type="RefSeq" id="WP_160746686.1">
    <property type="nucleotide sequence ID" value="NZ_WTYK01000004.1"/>
</dbReference>
<organism evidence="1 2">
    <name type="scientific">Croceibacterium soli</name>
    <dbReference type="NCBI Taxonomy" id="1739690"/>
    <lineage>
        <taxon>Bacteria</taxon>
        <taxon>Pseudomonadati</taxon>
        <taxon>Pseudomonadota</taxon>
        <taxon>Alphaproteobacteria</taxon>
        <taxon>Sphingomonadales</taxon>
        <taxon>Erythrobacteraceae</taxon>
        <taxon>Croceibacterium</taxon>
    </lineage>
</organism>
<dbReference type="EMBL" id="WTYK01000004">
    <property type="protein sequence ID" value="MXP41849.1"/>
    <property type="molecule type" value="Genomic_DNA"/>
</dbReference>
<accession>A0A6I4UVN4</accession>
<evidence type="ECO:0008006" key="3">
    <source>
        <dbReference type="Google" id="ProtNLM"/>
    </source>
</evidence>
<reference evidence="1 2" key="1">
    <citation type="submission" date="2019-12" db="EMBL/GenBank/DDBJ databases">
        <title>Genomic-based taxomic classification of the family Erythrobacteraceae.</title>
        <authorList>
            <person name="Xu L."/>
        </authorList>
    </citation>
    <scope>NUCLEOTIDE SEQUENCE [LARGE SCALE GENOMIC DNA]</scope>
    <source>
        <strain evidence="1 2">MCCC 1K02066</strain>
    </source>
</reference>
<dbReference type="OrthoDB" id="582619at2"/>
<gene>
    <name evidence="1" type="ORF">GRI75_09370</name>
</gene>
<comment type="caution">
    <text evidence="1">The sequence shown here is derived from an EMBL/GenBank/DDBJ whole genome shotgun (WGS) entry which is preliminary data.</text>
</comment>
<evidence type="ECO:0000313" key="1">
    <source>
        <dbReference type="EMBL" id="MXP41849.1"/>
    </source>
</evidence>
<dbReference type="Proteomes" id="UP000469159">
    <property type="component" value="Unassembled WGS sequence"/>
</dbReference>
<proteinExistence type="predicted"/>
<sequence length="67" mass="7051">MDNTTGDAAGILAIMKARFGSSELAQQWFEKEPVAGFSGQTAQQLVLDGRAAELREFIAAADAGIHA</sequence>
<name>A0A6I4UVN4_9SPHN</name>